<dbReference type="EMBL" id="BKZW01000007">
    <property type="protein sequence ID" value="GER92256.1"/>
    <property type="molecule type" value="Genomic_DNA"/>
</dbReference>
<dbReference type="PRINTS" id="PR00344">
    <property type="entry name" value="BCTRLSENSOR"/>
</dbReference>
<keyword evidence="5" id="KW-0902">Two-component regulatory system</keyword>
<comment type="caution">
    <text evidence="7">The sequence shown here is derived from an EMBL/GenBank/DDBJ whole genome shotgun (WGS) entry which is preliminary data.</text>
</comment>
<keyword evidence="8" id="KW-1185">Reference proteome</keyword>
<feature type="domain" description="Histidine kinase" evidence="6">
    <location>
        <begin position="1"/>
        <end position="75"/>
    </location>
</feature>
<evidence type="ECO:0000256" key="4">
    <source>
        <dbReference type="ARBA" id="ARBA00022777"/>
    </source>
</evidence>
<dbReference type="Proteomes" id="UP000326912">
    <property type="component" value="Unassembled WGS sequence"/>
</dbReference>
<dbReference type="SUPFAM" id="SSF55874">
    <property type="entry name" value="ATPase domain of HSP90 chaperone/DNA topoisomerase II/histidine kinase"/>
    <property type="match status" value="1"/>
</dbReference>
<comment type="catalytic activity">
    <reaction evidence="1">
        <text>ATP + protein L-histidine = ADP + protein N-phospho-L-histidine.</text>
        <dbReference type="EC" id="2.7.13.3"/>
    </reaction>
</comment>
<dbReference type="PANTHER" id="PTHR43047">
    <property type="entry name" value="TWO-COMPONENT HISTIDINE PROTEIN KINASE"/>
    <property type="match status" value="1"/>
</dbReference>
<evidence type="ECO:0000256" key="5">
    <source>
        <dbReference type="ARBA" id="ARBA00023012"/>
    </source>
</evidence>
<dbReference type="PANTHER" id="PTHR43047:SF72">
    <property type="entry name" value="OSMOSENSING HISTIDINE PROTEIN KINASE SLN1"/>
    <property type="match status" value="1"/>
</dbReference>
<sequence>MLLQIHNTGSHIPLEQQQHIFELFYRAPIARSSTKQGWGLGLAISKEIVERHGGQMWVESAEGKGTTFSVSLPNP</sequence>
<proteinExistence type="predicted"/>
<dbReference type="GO" id="GO:0005886">
    <property type="term" value="C:plasma membrane"/>
    <property type="evidence" value="ECO:0007669"/>
    <property type="project" value="TreeGrafter"/>
</dbReference>
<gene>
    <name evidence="7" type="ORF">KDW_64180</name>
</gene>
<dbReference type="GO" id="GO:0009927">
    <property type="term" value="F:histidine phosphotransfer kinase activity"/>
    <property type="evidence" value="ECO:0007669"/>
    <property type="project" value="TreeGrafter"/>
</dbReference>
<dbReference type="PROSITE" id="PS50109">
    <property type="entry name" value="HIS_KIN"/>
    <property type="match status" value="1"/>
</dbReference>
<keyword evidence="4" id="KW-0418">Kinase</keyword>
<reference evidence="7 8" key="1">
    <citation type="submission" date="2019-10" db="EMBL/GenBank/DDBJ databases">
        <title>Dictyobacter vulcani sp. nov., within the class Ktedonobacteria, isolated from soil of volcanic Mt. Zao.</title>
        <authorList>
            <person name="Zheng Y."/>
            <person name="Wang C.M."/>
            <person name="Sakai Y."/>
            <person name="Abe K."/>
            <person name="Yokota A."/>
            <person name="Yabe S."/>
        </authorList>
    </citation>
    <scope>NUCLEOTIDE SEQUENCE [LARGE SCALE GENOMIC DNA]</scope>
    <source>
        <strain evidence="7 8">W12</strain>
    </source>
</reference>
<evidence type="ECO:0000313" key="7">
    <source>
        <dbReference type="EMBL" id="GER92256.1"/>
    </source>
</evidence>
<keyword evidence="3" id="KW-0808">Transferase</keyword>
<accession>A0A5J4L462</accession>
<organism evidence="7 8">
    <name type="scientific">Dictyobacter vulcani</name>
    <dbReference type="NCBI Taxonomy" id="2607529"/>
    <lineage>
        <taxon>Bacteria</taxon>
        <taxon>Bacillati</taxon>
        <taxon>Chloroflexota</taxon>
        <taxon>Ktedonobacteria</taxon>
        <taxon>Ktedonobacterales</taxon>
        <taxon>Dictyobacteraceae</taxon>
        <taxon>Dictyobacter</taxon>
    </lineage>
</organism>
<dbReference type="InterPro" id="IPR005467">
    <property type="entry name" value="His_kinase_dom"/>
</dbReference>
<evidence type="ECO:0000259" key="6">
    <source>
        <dbReference type="PROSITE" id="PS50109"/>
    </source>
</evidence>
<dbReference type="RefSeq" id="WP_233098058.1">
    <property type="nucleotide sequence ID" value="NZ_BKZW01000007.1"/>
</dbReference>
<dbReference type="InterPro" id="IPR003594">
    <property type="entry name" value="HATPase_dom"/>
</dbReference>
<evidence type="ECO:0000256" key="1">
    <source>
        <dbReference type="ARBA" id="ARBA00000085"/>
    </source>
</evidence>
<evidence type="ECO:0000313" key="8">
    <source>
        <dbReference type="Proteomes" id="UP000326912"/>
    </source>
</evidence>
<dbReference type="AlphaFoldDB" id="A0A5J4L462"/>
<dbReference type="InterPro" id="IPR004358">
    <property type="entry name" value="Sig_transdc_His_kin-like_C"/>
</dbReference>
<dbReference type="EC" id="2.7.13.3" evidence="2"/>
<protein>
    <recommendedName>
        <fullName evidence="2">histidine kinase</fullName>
        <ecNumber evidence="2">2.7.13.3</ecNumber>
    </recommendedName>
</protein>
<evidence type="ECO:0000256" key="2">
    <source>
        <dbReference type="ARBA" id="ARBA00012438"/>
    </source>
</evidence>
<dbReference type="InterPro" id="IPR036890">
    <property type="entry name" value="HATPase_C_sf"/>
</dbReference>
<dbReference type="GO" id="GO:0000155">
    <property type="term" value="F:phosphorelay sensor kinase activity"/>
    <property type="evidence" value="ECO:0007669"/>
    <property type="project" value="TreeGrafter"/>
</dbReference>
<evidence type="ECO:0000256" key="3">
    <source>
        <dbReference type="ARBA" id="ARBA00022679"/>
    </source>
</evidence>
<name>A0A5J4L462_9CHLR</name>
<dbReference type="Gene3D" id="3.30.565.10">
    <property type="entry name" value="Histidine kinase-like ATPase, C-terminal domain"/>
    <property type="match status" value="1"/>
</dbReference>
<dbReference type="CDD" id="cd00075">
    <property type="entry name" value="HATPase"/>
    <property type="match status" value="1"/>
</dbReference>
<dbReference type="Pfam" id="PF02518">
    <property type="entry name" value="HATPase_c"/>
    <property type="match status" value="1"/>
</dbReference>